<evidence type="ECO:0000259" key="11">
    <source>
        <dbReference type="Pfam" id="PF12806"/>
    </source>
</evidence>
<dbReference type="GeneID" id="39987354"/>
<dbReference type="Gene3D" id="1.10.540.10">
    <property type="entry name" value="Acyl-CoA dehydrogenase/oxidase, N-terminal domain"/>
    <property type="match status" value="1"/>
</dbReference>
<dbReference type="InterPro" id="IPR036250">
    <property type="entry name" value="AcylCo_DH-like_C"/>
</dbReference>
<dbReference type="Pfam" id="PF12806">
    <property type="entry name" value="Acyl-CoA_dh_C"/>
    <property type="match status" value="1"/>
</dbReference>
<dbReference type="AlphaFoldDB" id="A0A1X0NQM6"/>
<dbReference type="RefSeq" id="XP_028881078.1">
    <property type="nucleotide sequence ID" value="XM_029027574.1"/>
</dbReference>
<proteinExistence type="inferred from homology"/>
<evidence type="ECO:0000313" key="12">
    <source>
        <dbReference type="EMBL" id="ORC87012.1"/>
    </source>
</evidence>
<comment type="caution">
    <text evidence="12">The sequence shown here is derived from an EMBL/GenBank/DDBJ whole genome shotgun (WGS) entry which is preliminary data.</text>
</comment>
<dbReference type="Gene3D" id="2.40.110.10">
    <property type="entry name" value="Butyryl-CoA Dehydrogenase, subunit A, domain 2"/>
    <property type="match status" value="1"/>
</dbReference>
<dbReference type="SUPFAM" id="SSF56645">
    <property type="entry name" value="Acyl-CoA dehydrogenase NM domain-like"/>
    <property type="match status" value="1"/>
</dbReference>
<gene>
    <name evidence="12" type="ORF">TM35_000241620</name>
</gene>
<evidence type="ECO:0000256" key="1">
    <source>
        <dbReference type="ARBA" id="ARBA00001974"/>
    </source>
</evidence>
<reference evidence="12 13" key="1">
    <citation type="submission" date="2017-03" db="EMBL/GenBank/DDBJ databases">
        <title>An alternative strategy for trypanosome survival in the mammalian bloodstream revealed through genome and transcriptome analysis of the ubiquitous bovine parasite Trypanosoma (Megatrypanum) theileri.</title>
        <authorList>
            <person name="Kelly S."/>
            <person name="Ivens A."/>
            <person name="Mott A."/>
            <person name="O'Neill E."/>
            <person name="Emms D."/>
            <person name="Macleod O."/>
            <person name="Voorheis P."/>
            <person name="Matthews J."/>
            <person name="Matthews K."/>
            <person name="Carrington M."/>
        </authorList>
    </citation>
    <scope>NUCLEOTIDE SEQUENCE [LARGE SCALE GENOMIC DNA]</scope>
    <source>
        <strain evidence="12">Edinburgh</strain>
    </source>
</reference>
<keyword evidence="13" id="KW-1185">Reference proteome</keyword>
<name>A0A1X0NQM6_9TRYP</name>
<dbReference type="FunFam" id="1.10.540.10:FF:000080">
    <property type="entry name" value="Probable acyl-coA dehydrogenase"/>
    <property type="match status" value="1"/>
</dbReference>
<dbReference type="Pfam" id="PF02771">
    <property type="entry name" value="Acyl-CoA_dh_N"/>
    <property type="match status" value="1"/>
</dbReference>
<dbReference type="InterPro" id="IPR025878">
    <property type="entry name" value="Acyl-CoA_dh-like_C_dom"/>
</dbReference>
<keyword evidence="3 6" id="KW-0285">Flavoprotein</keyword>
<dbReference type="Pfam" id="PF00441">
    <property type="entry name" value="Acyl-CoA_dh_1"/>
    <property type="match status" value="1"/>
</dbReference>
<keyword evidence="7" id="KW-0472">Membrane</keyword>
<organism evidence="12 13">
    <name type="scientific">Trypanosoma theileri</name>
    <dbReference type="NCBI Taxonomy" id="67003"/>
    <lineage>
        <taxon>Eukaryota</taxon>
        <taxon>Discoba</taxon>
        <taxon>Euglenozoa</taxon>
        <taxon>Kinetoplastea</taxon>
        <taxon>Metakinetoplastina</taxon>
        <taxon>Trypanosomatida</taxon>
        <taxon>Trypanosomatidae</taxon>
        <taxon>Trypanosoma</taxon>
    </lineage>
</organism>
<accession>A0A1X0NQM6</accession>
<evidence type="ECO:0000256" key="4">
    <source>
        <dbReference type="ARBA" id="ARBA00022827"/>
    </source>
</evidence>
<dbReference type="VEuPathDB" id="TriTrypDB:TM35_000241620"/>
<feature type="domain" description="Acyl-CoA oxidase/dehydrogenase middle" evidence="9">
    <location>
        <begin position="188"/>
        <end position="297"/>
    </location>
</feature>
<evidence type="ECO:0000259" key="9">
    <source>
        <dbReference type="Pfam" id="PF02770"/>
    </source>
</evidence>
<dbReference type="InterPro" id="IPR046373">
    <property type="entry name" value="Acyl-CoA_Oxase/DH_mid-dom_sf"/>
</dbReference>
<dbReference type="OrthoDB" id="10251155at2759"/>
<dbReference type="GO" id="GO:0016627">
    <property type="term" value="F:oxidoreductase activity, acting on the CH-CH group of donors"/>
    <property type="evidence" value="ECO:0007669"/>
    <property type="project" value="InterPro"/>
</dbReference>
<feature type="domain" description="Acyl-CoA dehydrogenase/oxidase C-terminal" evidence="8">
    <location>
        <begin position="307"/>
        <end position="479"/>
    </location>
</feature>
<dbReference type="PANTHER" id="PTHR42803">
    <property type="entry name" value="ACYL-COA DEHYDROGENASE"/>
    <property type="match status" value="1"/>
</dbReference>
<dbReference type="InterPro" id="IPR037069">
    <property type="entry name" value="AcylCoA_DH/ox_N_sf"/>
</dbReference>
<keyword evidence="4 6" id="KW-0274">FAD</keyword>
<dbReference type="InterPro" id="IPR009075">
    <property type="entry name" value="AcylCo_DH/oxidase_C"/>
</dbReference>
<dbReference type="InterPro" id="IPR013786">
    <property type="entry name" value="AcylCoA_DH/ox_N"/>
</dbReference>
<dbReference type="FunFam" id="2.40.110.10:FF:000031">
    <property type="entry name" value="Acyl-CoA dehydrogenase, putative"/>
    <property type="match status" value="1"/>
</dbReference>
<protein>
    <submittedName>
        <fullName evidence="12">Putative acyl-CoA dehydrogenase</fullName>
    </submittedName>
</protein>
<keyword evidence="7" id="KW-0812">Transmembrane</keyword>
<dbReference type="STRING" id="67003.A0A1X0NQM6"/>
<comment type="similarity">
    <text evidence="2 6">Belongs to the acyl-CoA dehydrogenase family.</text>
</comment>
<dbReference type="Gene3D" id="1.20.140.10">
    <property type="entry name" value="Butyryl-CoA Dehydrogenase, subunit A, domain 3"/>
    <property type="match status" value="1"/>
</dbReference>
<dbReference type="PANTHER" id="PTHR42803:SF1">
    <property type="entry name" value="BROAD-SPECIFICITY LINEAR ACYL-COA DEHYDROGENASE FADE5"/>
    <property type="match status" value="1"/>
</dbReference>
<evidence type="ECO:0000259" key="8">
    <source>
        <dbReference type="Pfam" id="PF00441"/>
    </source>
</evidence>
<feature type="domain" description="Acetyl-CoA dehydrogenase-like C-terminal" evidence="11">
    <location>
        <begin position="509"/>
        <end position="613"/>
    </location>
</feature>
<sequence>MLRRHISSPVAKVAAGTFSLAVGWRNLHYTPRNRDVQFLMEDVFDMYSHYEKLGRSDVNKELFEALLDEASKLSTQTLFPLYTSGDDEGCHLKPDGNVTTPKGFKEAYKAFKEGGWVGISHPEEYGGQGLPESVGFTLREIMATANWPLSMYPGLSMGAANTLLAWGSDEQKKTYLTKLVSGEWTGTMCLTEPQCGTDLAQVKTRAEPCGDGTYKLKGTKIFISAGDHDMAPNVIHVVLARLPDSEPTTRGITLFLVPRNLVKSDGSLEATKNVKCVGLESKMGIKGSATCQLSFEDSIGYLIGEPNKGLKEMFTFMNAARMGTALQGVCHSELAFQNALGYARERGSQRALSGTKYPERPNDPLICHPNVRQNLLFAKCVAEGGRALMMDLGRMLDLKSAAKDPTTRDNLDHEIGFYTPIAKACLTEWGVEASSRCLQVWGGHGYIKGNGMEQILRDSRIATLYEGTTGIQALDFIGRKVLRSKIDEVSRFGANVNAVVRPHLFSRGTVGNCARRLWILQKQWRVGIMKVKMSAVGDMDAVGAASVDLLMYTGYVVLGYYWLRMAIAAQRCIDAGKDTNGFYQCKVDMCNYVFTEIMPRTETHFQVMQNGSKIMKSNESNWDIS</sequence>
<dbReference type="GO" id="GO:0050660">
    <property type="term" value="F:flavin adenine dinucleotide binding"/>
    <property type="evidence" value="ECO:0007669"/>
    <property type="project" value="InterPro"/>
</dbReference>
<dbReference type="EMBL" id="NBCO01000024">
    <property type="protein sequence ID" value="ORC87012.1"/>
    <property type="molecule type" value="Genomic_DNA"/>
</dbReference>
<evidence type="ECO:0000313" key="13">
    <source>
        <dbReference type="Proteomes" id="UP000192257"/>
    </source>
</evidence>
<evidence type="ECO:0000256" key="7">
    <source>
        <dbReference type="SAM" id="Phobius"/>
    </source>
</evidence>
<dbReference type="Proteomes" id="UP000192257">
    <property type="component" value="Unassembled WGS sequence"/>
</dbReference>
<comment type="cofactor">
    <cofactor evidence="1 6">
        <name>FAD</name>
        <dbReference type="ChEBI" id="CHEBI:57692"/>
    </cofactor>
</comment>
<evidence type="ECO:0000256" key="2">
    <source>
        <dbReference type="ARBA" id="ARBA00009347"/>
    </source>
</evidence>
<dbReference type="InterPro" id="IPR052166">
    <property type="entry name" value="Diverse_Acyl-CoA_DH"/>
</dbReference>
<evidence type="ECO:0000256" key="5">
    <source>
        <dbReference type="ARBA" id="ARBA00023002"/>
    </source>
</evidence>
<feature type="domain" description="Acyl-CoA dehydrogenase/oxidase N-terminal" evidence="10">
    <location>
        <begin position="105"/>
        <end position="183"/>
    </location>
</feature>
<evidence type="ECO:0000256" key="3">
    <source>
        <dbReference type="ARBA" id="ARBA00022630"/>
    </source>
</evidence>
<keyword evidence="5 6" id="KW-0560">Oxidoreductase</keyword>
<dbReference type="Pfam" id="PF02770">
    <property type="entry name" value="Acyl-CoA_dh_M"/>
    <property type="match status" value="1"/>
</dbReference>
<dbReference type="InterPro" id="IPR006091">
    <property type="entry name" value="Acyl-CoA_Oxase/DH_mid-dom"/>
</dbReference>
<evidence type="ECO:0000256" key="6">
    <source>
        <dbReference type="RuleBase" id="RU362125"/>
    </source>
</evidence>
<dbReference type="InterPro" id="IPR009100">
    <property type="entry name" value="AcylCoA_DH/oxidase_NM_dom_sf"/>
</dbReference>
<feature type="transmembrane region" description="Helical" evidence="7">
    <location>
        <begin position="541"/>
        <end position="563"/>
    </location>
</feature>
<dbReference type="SUPFAM" id="SSF47203">
    <property type="entry name" value="Acyl-CoA dehydrogenase C-terminal domain-like"/>
    <property type="match status" value="1"/>
</dbReference>
<evidence type="ECO:0000259" key="10">
    <source>
        <dbReference type="Pfam" id="PF02771"/>
    </source>
</evidence>
<keyword evidence="7" id="KW-1133">Transmembrane helix</keyword>